<keyword evidence="4" id="KW-0378">Hydrolase</keyword>
<keyword evidence="3" id="KW-0551">Lipid droplet</keyword>
<sequence length="323" mass="36970">MTQELLYPAKSAAQDANARHYLIYFITGNPGLIDYYEPFLSHLRSLLDETEKRSSAALHIYGRNLAGFDDADHEPFTASSPPHDVDYQVKSRYEHLSSMRIPSGPRQGQPFDEVIVMGHSVGTYITLELFHRHLRDPSAAPHLNLKVGILLFATISHIAKSPSGIFVSNLLRVPFLEAHAHQLAKGFLSLWPVWALTLFIRRVMGFPPHAVAATVRFLTSRDGVWQGIHMGKDEMNVISEDRWADELWEVADEALAHKSEMPKFFFFFAKQDHWVANECRDEFIQKREEHANRDAPATKRGRTRIVVDEGDLPHDFCIREFHF</sequence>
<dbReference type="Gene3D" id="3.40.50.1820">
    <property type="entry name" value="alpha/beta hydrolase"/>
    <property type="match status" value="1"/>
</dbReference>
<evidence type="ECO:0000256" key="3">
    <source>
        <dbReference type="ARBA" id="ARBA00022677"/>
    </source>
</evidence>
<evidence type="ECO:0008006" key="7">
    <source>
        <dbReference type="Google" id="ProtNLM"/>
    </source>
</evidence>
<evidence type="ECO:0000313" key="5">
    <source>
        <dbReference type="EMBL" id="EON98744.1"/>
    </source>
</evidence>
<comment type="similarity">
    <text evidence="2">Belongs to the AB hydrolase superfamily. LDAH family.</text>
</comment>
<dbReference type="KEGG" id="tmn:UCRPA7_5741"/>
<protein>
    <recommendedName>
        <fullName evidence="7">Lipid droplet-associated hydrolase</fullName>
    </recommendedName>
</protein>
<accession>R8BHJ0</accession>
<dbReference type="GO" id="GO:0016298">
    <property type="term" value="F:lipase activity"/>
    <property type="evidence" value="ECO:0007669"/>
    <property type="project" value="InterPro"/>
</dbReference>
<dbReference type="GO" id="GO:0005811">
    <property type="term" value="C:lipid droplet"/>
    <property type="evidence" value="ECO:0007669"/>
    <property type="project" value="UniProtKB-SubCell"/>
</dbReference>
<evidence type="ECO:0000256" key="1">
    <source>
        <dbReference type="ARBA" id="ARBA00004502"/>
    </source>
</evidence>
<dbReference type="PANTHER" id="PTHR13390">
    <property type="entry name" value="LIPASE"/>
    <property type="match status" value="1"/>
</dbReference>
<dbReference type="eggNOG" id="KOG3975">
    <property type="taxonomic scope" value="Eukaryota"/>
</dbReference>
<proteinExistence type="inferred from homology"/>
<dbReference type="Proteomes" id="UP000014074">
    <property type="component" value="Unassembled WGS sequence"/>
</dbReference>
<comment type="subcellular location">
    <subcellularLocation>
        <location evidence="1">Lipid droplet</location>
    </subcellularLocation>
</comment>
<dbReference type="EMBL" id="KB933201">
    <property type="protein sequence ID" value="EON98744.1"/>
    <property type="molecule type" value="Genomic_DNA"/>
</dbReference>
<dbReference type="RefSeq" id="XP_007916476.1">
    <property type="nucleotide sequence ID" value="XM_007918285.1"/>
</dbReference>
<dbReference type="GeneID" id="19326326"/>
<dbReference type="OrthoDB" id="448051at2759"/>
<dbReference type="GO" id="GO:0019915">
    <property type="term" value="P:lipid storage"/>
    <property type="evidence" value="ECO:0007669"/>
    <property type="project" value="InterPro"/>
</dbReference>
<dbReference type="InterPro" id="IPR029058">
    <property type="entry name" value="AB_hydrolase_fold"/>
</dbReference>
<reference evidence="6" key="1">
    <citation type="journal article" date="2013" name="Genome Announc.">
        <title>Draft genome sequence of the ascomycete Phaeoacremonium aleophilum strain UCR-PA7, a causal agent of the esca disease complex in grapevines.</title>
        <authorList>
            <person name="Blanco-Ulate B."/>
            <person name="Rolshausen P."/>
            <person name="Cantu D."/>
        </authorList>
    </citation>
    <scope>NUCLEOTIDE SEQUENCE [LARGE SCALE GENOMIC DNA]</scope>
    <source>
        <strain evidence="6">UCR-PA7</strain>
    </source>
</reference>
<dbReference type="InterPro" id="IPR019363">
    <property type="entry name" value="LDAH"/>
</dbReference>
<dbReference type="SUPFAM" id="SSF53474">
    <property type="entry name" value="alpha/beta-Hydrolases"/>
    <property type="match status" value="1"/>
</dbReference>
<keyword evidence="6" id="KW-1185">Reference proteome</keyword>
<dbReference type="PANTHER" id="PTHR13390:SF0">
    <property type="entry name" value="LIPID DROPLET-ASSOCIATED HYDROLASE"/>
    <property type="match status" value="1"/>
</dbReference>
<dbReference type="AlphaFoldDB" id="R8BHJ0"/>
<evidence type="ECO:0000256" key="4">
    <source>
        <dbReference type="ARBA" id="ARBA00022801"/>
    </source>
</evidence>
<organism evidence="5 6">
    <name type="scientific">Phaeoacremonium minimum (strain UCR-PA7)</name>
    <name type="common">Esca disease fungus</name>
    <name type="synonym">Togninia minima</name>
    <dbReference type="NCBI Taxonomy" id="1286976"/>
    <lineage>
        <taxon>Eukaryota</taxon>
        <taxon>Fungi</taxon>
        <taxon>Dikarya</taxon>
        <taxon>Ascomycota</taxon>
        <taxon>Pezizomycotina</taxon>
        <taxon>Sordariomycetes</taxon>
        <taxon>Sordariomycetidae</taxon>
        <taxon>Togniniales</taxon>
        <taxon>Togniniaceae</taxon>
        <taxon>Phaeoacremonium</taxon>
    </lineage>
</organism>
<evidence type="ECO:0000256" key="2">
    <source>
        <dbReference type="ARBA" id="ARBA00008300"/>
    </source>
</evidence>
<dbReference type="HOGENOM" id="CLU_018394_3_0_1"/>
<dbReference type="Pfam" id="PF10230">
    <property type="entry name" value="LIDHydrolase"/>
    <property type="match status" value="1"/>
</dbReference>
<gene>
    <name evidence="5" type="ORF">UCRPA7_5741</name>
</gene>
<evidence type="ECO:0000313" key="6">
    <source>
        <dbReference type="Proteomes" id="UP000014074"/>
    </source>
</evidence>
<name>R8BHJ0_PHAM7</name>